<feature type="signal peptide" evidence="1">
    <location>
        <begin position="1"/>
        <end position="32"/>
    </location>
</feature>
<reference evidence="2 3" key="1">
    <citation type="submission" date="2022-10" db="EMBL/GenBank/DDBJ databases">
        <title>The complete genomes of actinobacterial strains from the NBC collection.</title>
        <authorList>
            <person name="Joergensen T.S."/>
            <person name="Alvarez Arevalo M."/>
            <person name="Sterndorff E.B."/>
            <person name="Faurdal D."/>
            <person name="Vuksanovic O."/>
            <person name="Mourched A.-S."/>
            <person name="Charusanti P."/>
            <person name="Shaw S."/>
            <person name="Blin K."/>
            <person name="Weber T."/>
        </authorList>
    </citation>
    <scope>NUCLEOTIDE SEQUENCE [LARGE SCALE GENOMIC DNA]</scope>
    <source>
        <strain evidence="2 3">NBC 01753</strain>
    </source>
</reference>
<accession>A0ABZ1GEJ2</accession>
<keyword evidence="3" id="KW-1185">Reference proteome</keyword>
<keyword evidence="1" id="KW-0732">Signal</keyword>
<sequence>MRRPLRARLAAAVVTAAAVGGTMLVTAPSAQAAPSDCTSYLASQGYSSTDTNLACTIGGSGLPADQLLCRVLLMNVSSVPALIADNACRAAKA</sequence>
<proteinExistence type="predicted"/>
<dbReference type="EMBL" id="CP109134">
    <property type="protein sequence ID" value="WSD04509.1"/>
    <property type="molecule type" value="Genomic_DNA"/>
</dbReference>
<dbReference type="RefSeq" id="WP_141666071.1">
    <property type="nucleotide sequence ID" value="NZ_CP109134.1"/>
</dbReference>
<protein>
    <recommendedName>
        <fullName evidence="4">Secreted protein</fullName>
    </recommendedName>
</protein>
<name>A0ABZ1GEJ2_9ACTN</name>
<dbReference type="Proteomes" id="UP001335325">
    <property type="component" value="Chromosome"/>
</dbReference>
<dbReference type="GeneID" id="91541137"/>
<evidence type="ECO:0008006" key="4">
    <source>
        <dbReference type="Google" id="ProtNLM"/>
    </source>
</evidence>
<feature type="chain" id="PRO_5045152212" description="Secreted protein" evidence="1">
    <location>
        <begin position="33"/>
        <end position="93"/>
    </location>
</feature>
<evidence type="ECO:0000313" key="2">
    <source>
        <dbReference type="EMBL" id="WSD04509.1"/>
    </source>
</evidence>
<evidence type="ECO:0000256" key="1">
    <source>
        <dbReference type="SAM" id="SignalP"/>
    </source>
</evidence>
<organism evidence="2 3">
    <name type="scientific">Streptomyces hirsutus</name>
    <dbReference type="NCBI Taxonomy" id="35620"/>
    <lineage>
        <taxon>Bacteria</taxon>
        <taxon>Bacillati</taxon>
        <taxon>Actinomycetota</taxon>
        <taxon>Actinomycetes</taxon>
        <taxon>Kitasatosporales</taxon>
        <taxon>Streptomycetaceae</taxon>
        <taxon>Streptomyces</taxon>
    </lineage>
</organism>
<gene>
    <name evidence="2" type="ORF">OIE73_01160</name>
</gene>
<evidence type="ECO:0000313" key="3">
    <source>
        <dbReference type="Proteomes" id="UP001335325"/>
    </source>
</evidence>